<dbReference type="PIRSF" id="PIRSF036979">
    <property type="entry name" value="Arginase"/>
    <property type="match status" value="1"/>
</dbReference>
<dbReference type="RefSeq" id="WP_125671797.1">
    <property type="nucleotide sequence ID" value="NZ_RCOS01000113.1"/>
</dbReference>
<dbReference type="GO" id="GO:0046872">
    <property type="term" value="F:metal ion binding"/>
    <property type="evidence" value="ECO:0007669"/>
    <property type="project" value="UniProtKB-KW"/>
</dbReference>
<evidence type="ECO:0000256" key="2">
    <source>
        <dbReference type="ARBA" id="ARBA00022723"/>
    </source>
</evidence>
<feature type="binding site" evidence="4">
    <location>
        <position position="204"/>
    </location>
    <ligand>
        <name>Mn(2+)</name>
        <dbReference type="ChEBI" id="CHEBI:29035"/>
        <label>1</label>
    </ligand>
</feature>
<dbReference type="InterPro" id="IPR005925">
    <property type="entry name" value="Agmatinase-rel"/>
</dbReference>
<reference evidence="5 6" key="1">
    <citation type="submission" date="2018-10" db="EMBL/GenBank/DDBJ databases">
        <title>Co-occurring genomic capacity for anaerobic methane metabolism and dissimilatory sulfite reduction discovered in the Korarchaeota.</title>
        <authorList>
            <person name="Mckay L.J."/>
            <person name="Dlakic M."/>
            <person name="Fields M.W."/>
            <person name="Delmont T.O."/>
            <person name="Eren A.M."/>
            <person name="Jay Z.J."/>
            <person name="Klingelsmith K.B."/>
            <person name="Rusch D.B."/>
            <person name="Inskeep W.P."/>
        </authorList>
    </citation>
    <scope>NUCLEOTIDE SEQUENCE [LARGE SCALE GENOMIC DNA]</scope>
    <source>
        <strain evidence="5 6">MDKW</strain>
    </source>
</reference>
<keyword evidence="3 5" id="KW-0378">Hydrolase</keyword>
<proteinExistence type="inferred from homology"/>
<evidence type="ECO:0000256" key="4">
    <source>
        <dbReference type="PIRSR" id="PIRSR036979-1"/>
    </source>
</evidence>
<dbReference type="NCBIfam" id="TIGR01230">
    <property type="entry name" value="agmatinase"/>
    <property type="match status" value="1"/>
</dbReference>
<dbReference type="PANTHER" id="PTHR11358">
    <property type="entry name" value="ARGINASE/AGMATINASE"/>
    <property type="match status" value="1"/>
</dbReference>
<comment type="caution">
    <text evidence="5">The sequence shown here is derived from an EMBL/GenBank/DDBJ whole genome shotgun (WGS) entry which is preliminary data.</text>
</comment>
<evidence type="ECO:0000313" key="6">
    <source>
        <dbReference type="Proteomes" id="UP000277582"/>
    </source>
</evidence>
<protein>
    <submittedName>
        <fullName evidence="5">Agmatinase</fullName>
        <ecNumber evidence="5">3.5.3.11</ecNumber>
    </submittedName>
</protein>
<keyword evidence="4" id="KW-0464">Manganese</keyword>
<dbReference type="OrthoDB" id="7186at2157"/>
<dbReference type="GO" id="GO:0033389">
    <property type="term" value="P:putrescine biosynthetic process from arginine, via agmatine"/>
    <property type="evidence" value="ECO:0007669"/>
    <property type="project" value="TreeGrafter"/>
</dbReference>
<feature type="binding site" evidence="4">
    <location>
        <position position="127"/>
    </location>
    <ligand>
        <name>Mn(2+)</name>
        <dbReference type="ChEBI" id="CHEBI:29035"/>
        <label>1</label>
    </ligand>
</feature>
<dbReference type="InterPro" id="IPR023696">
    <property type="entry name" value="Ureohydrolase_dom_sf"/>
</dbReference>
<organism evidence="5 6">
    <name type="scientific">Candidatus Methanodesulfokora washburnensis</name>
    <dbReference type="NCBI Taxonomy" id="2478471"/>
    <lineage>
        <taxon>Archaea</taxon>
        <taxon>Thermoproteota</taxon>
        <taxon>Candidatus Korarchaeia</taxon>
        <taxon>Candidatus Korarchaeia incertae sedis</taxon>
        <taxon>Candidatus Methanodesulfokora</taxon>
    </lineage>
</organism>
<dbReference type="Gene3D" id="3.40.800.10">
    <property type="entry name" value="Ureohydrolase domain"/>
    <property type="match status" value="1"/>
</dbReference>
<feature type="binding site" evidence="4">
    <location>
        <position position="129"/>
    </location>
    <ligand>
        <name>Mn(2+)</name>
        <dbReference type="ChEBI" id="CHEBI:29035"/>
        <label>1</label>
    </ligand>
</feature>
<dbReference type="EMBL" id="RCOS01000113">
    <property type="protein sequence ID" value="RSN73558.1"/>
    <property type="molecule type" value="Genomic_DNA"/>
</dbReference>
<dbReference type="SUPFAM" id="SSF52768">
    <property type="entry name" value="Arginase/deacetylase"/>
    <property type="match status" value="1"/>
</dbReference>
<dbReference type="PANTHER" id="PTHR11358:SF26">
    <property type="entry name" value="GUANIDINO ACID HYDROLASE, MITOCHONDRIAL"/>
    <property type="match status" value="1"/>
</dbReference>
<dbReference type="InterPro" id="IPR006035">
    <property type="entry name" value="Ureohydrolase"/>
</dbReference>
<comment type="similarity">
    <text evidence="1">Belongs to the arginase family. Agmatinase subfamily.</text>
</comment>
<name>A0A3R9PDN3_9CREN</name>
<evidence type="ECO:0000313" key="5">
    <source>
        <dbReference type="EMBL" id="RSN73558.1"/>
    </source>
</evidence>
<dbReference type="AlphaFoldDB" id="A0A3R9PDN3"/>
<comment type="cofactor">
    <cofactor evidence="4">
        <name>Mn(2+)</name>
        <dbReference type="ChEBI" id="CHEBI:29035"/>
    </cofactor>
    <text evidence="4">Binds 2 manganese ions per subunit.</text>
</comment>
<evidence type="ECO:0000256" key="1">
    <source>
        <dbReference type="ARBA" id="ARBA00009227"/>
    </source>
</evidence>
<dbReference type="GO" id="GO:0008783">
    <property type="term" value="F:agmatinase activity"/>
    <property type="evidence" value="ECO:0007669"/>
    <property type="project" value="UniProtKB-EC"/>
</dbReference>
<dbReference type="PROSITE" id="PS51409">
    <property type="entry name" value="ARGINASE_2"/>
    <property type="match status" value="1"/>
</dbReference>
<dbReference type="Pfam" id="PF00491">
    <property type="entry name" value="Arginase"/>
    <property type="match status" value="1"/>
</dbReference>
<sequence>MTYLRFLNIDSDYDQSKYVIIPAPMDIGSSWGVGSRFGPLAIIEASRHIDLYDIDLGLTLDSIYTMEEIEPTAEIAKNLDLVKDVISDVLSHGKVPVLIGGDHSISIASSRASSMHGACIYIAMDAHADLYDEYNGSRLSHACVTRRVLDLPTIEKAILIGVRTMELEEAVFARNDSRIVLIRSTDDLEVLDNIEGKKAHLSFDVDVIDPSVIPCVGYPEPGGISYRDAIAFLKAIFEKFDVISMDFVEFSPCPGRRDDSFTIAKLIYKSILMHYISQLHRHSQ</sequence>
<feature type="binding site" evidence="4">
    <location>
        <position position="206"/>
    </location>
    <ligand>
        <name>Mn(2+)</name>
        <dbReference type="ChEBI" id="CHEBI:29035"/>
        <label>1</label>
    </ligand>
</feature>
<accession>A0A3R9PDN3</accession>
<dbReference type="EC" id="3.5.3.11" evidence="5"/>
<evidence type="ECO:0000256" key="3">
    <source>
        <dbReference type="ARBA" id="ARBA00022801"/>
    </source>
</evidence>
<feature type="binding site" evidence="4">
    <location>
        <position position="103"/>
    </location>
    <ligand>
        <name>Mn(2+)</name>
        <dbReference type="ChEBI" id="CHEBI:29035"/>
        <label>1</label>
    </ligand>
</feature>
<keyword evidence="2 4" id="KW-0479">Metal-binding</keyword>
<dbReference type="Proteomes" id="UP000277582">
    <property type="component" value="Unassembled WGS sequence"/>
</dbReference>
<feature type="binding site" evidence="4">
    <location>
        <position position="125"/>
    </location>
    <ligand>
        <name>Mn(2+)</name>
        <dbReference type="ChEBI" id="CHEBI:29035"/>
        <label>1</label>
    </ligand>
</feature>
<keyword evidence="6" id="KW-1185">Reference proteome</keyword>
<gene>
    <name evidence="5" type="primary">speB</name>
    <name evidence="5" type="ORF">D6D85_09760</name>
</gene>